<accession>A0A250FMP3</accession>
<evidence type="ECO:0000313" key="7">
    <source>
        <dbReference type="Proteomes" id="UP000217250"/>
    </source>
</evidence>
<dbReference type="Proteomes" id="UP001324270">
    <property type="component" value="Unassembled WGS sequence"/>
</dbReference>
<evidence type="ECO:0000313" key="8">
    <source>
        <dbReference type="Proteomes" id="UP001324270"/>
    </source>
</evidence>
<keyword evidence="1" id="KW-0479">Metal-binding</keyword>
<keyword evidence="3" id="KW-0812">Transmembrane</keyword>
<dbReference type="RefSeq" id="WP_095909752.1">
    <property type="nucleotide sequence ID" value="NZ_CAUPXI010000001.1"/>
</dbReference>
<evidence type="ECO:0000256" key="3">
    <source>
        <dbReference type="SAM" id="Phobius"/>
    </source>
</evidence>
<dbReference type="EMBL" id="JAYKBV010000015">
    <property type="protein sequence ID" value="MEB3041104.1"/>
    <property type="molecule type" value="Genomic_DNA"/>
</dbReference>
<dbReference type="Proteomes" id="UP000217250">
    <property type="component" value="Chromosome"/>
</dbReference>
<feature type="transmembrane region" description="Helical" evidence="3">
    <location>
        <begin position="27"/>
        <end position="52"/>
    </location>
</feature>
<dbReference type="GO" id="GO:0016810">
    <property type="term" value="F:hydrolase activity, acting on carbon-nitrogen (but not peptide) bonds"/>
    <property type="evidence" value="ECO:0007669"/>
    <property type="project" value="InterPro"/>
</dbReference>
<dbReference type="Gene3D" id="3.20.20.370">
    <property type="entry name" value="Glycoside hydrolase/deacetylase"/>
    <property type="match status" value="1"/>
</dbReference>
<dbReference type="InterPro" id="IPR002509">
    <property type="entry name" value="NODB_dom"/>
</dbReference>
<dbReference type="InterPro" id="IPR011330">
    <property type="entry name" value="Glyco_hydro/deAcase_b/a-brl"/>
</dbReference>
<evidence type="ECO:0000256" key="1">
    <source>
        <dbReference type="ARBA" id="ARBA00022723"/>
    </source>
</evidence>
<dbReference type="OrthoDB" id="9812065at2"/>
<sequence length="244" mass="28601">MTKHTYNCLFLVLGIGIGYYLHQGWWYYLGVILLFVGILSWGVFDIRLSYFIPTIYHLKDRKVKQVVLTFDDGPTELTPQFLDLLKRYEAKAVFFCIGHQVEKHPQILQRIKEEGHLIGNHTYSHIPQNCFVSTTTMICEIQRVDNILTQEGVTTPYFRPPYGITNPHIAKAARQTKKKVVGWDIRSLDTVIKDEERLFKRIVSKLSQGNIILMHDTSERTLRVLERLLQYLQDHHYKIVNQIE</sequence>
<dbReference type="InterPro" id="IPR050248">
    <property type="entry name" value="Polysacc_deacetylase_ArnD"/>
</dbReference>
<keyword evidence="2 6" id="KW-0378">Hydrolase</keyword>
<keyword evidence="3" id="KW-0472">Membrane</keyword>
<reference evidence="7" key="2">
    <citation type="submission" date="2017-06" db="EMBL/GenBank/DDBJ databases">
        <title>Capnocytophaga spp. assemblies.</title>
        <authorList>
            <person name="Gulvik C.A."/>
        </authorList>
    </citation>
    <scope>NUCLEOTIDE SEQUENCE [LARGE SCALE GENOMIC DNA]</scope>
    <source>
        <strain evidence="7">H1496</strain>
    </source>
</reference>
<organism evidence="5 7">
    <name type="scientific">Capnocytophaga gingivalis</name>
    <dbReference type="NCBI Taxonomy" id="1017"/>
    <lineage>
        <taxon>Bacteria</taxon>
        <taxon>Pseudomonadati</taxon>
        <taxon>Bacteroidota</taxon>
        <taxon>Flavobacteriia</taxon>
        <taxon>Flavobacteriales</taxon>
        <taxon>Flavobacteriaceae</taxon>
        <taxon>Capnocytophaga</taxon>
    </lineage>
</organism>
<feature type="transmembrane region" description="Helical" evidence="3">
    <location>
        <begin position="5"/>
        <end position="21"/>
    </location>
</feature>
<keyword evidence="8" id="KW-1185">Reference proteome</keyword>
<dbReference type="EC" id="3.-.-.-" evidence="6"/>
<evidence type="ECO:0000256" key="2">
    <source>
        <dbReference type="ARBA" id="ARBA00022801"/>
    </source>
</evidence>
<evidence type="ECO:0000259" key="4">
    <source>
        <dbReference type="PROSITE" id="PS51677"/>
    </source>
</evidence>
<proteinExistence type="predicted"/>
<dbReference type="GeneID" id="84807688"/>
<keyword evidence="3" id="KW-1133">Transmembrane helix</keyword>
<name>A0A250FMP3_9FLAO</name>
<feature type="domain" description="NodB homology" evidence="4">
    <location>
        <begin position="64"/>
        <end position="240"/>
    </location>
</feature>
<dbReference type="Pfam" id="PF01522">
    <property type="entry name" value="Polysacc_deac_1"/>
    <property type="match status" value="1"/>
</dbReference>
<dbReference type="GO" id="GO:0016020">
    <property type="term" value="C:membrane"/>
    <property type="evidence" value="ECO:0007669"/>
    <property type="project" value="TreeGrafter"/>
</dbReference>
<dbReference type="GO" id="GO:0005975">
    <property type="term" value="P:carbohydrate metabolic process"/>
    <property type="evidence" value="ECO:0007669"/>
    <property type="project" value="InterPro"/>
</dbReference>
<dbReference type="KEGG" id="cgh:CGC50_03815"/>
<protein>
    <submittedName>
        <fullName evidence="5 6">Polysaccharide deacetylase</fullName>
        <ecNumber evidence="6">3.-.-.-</ecNumber>
    </submittedName>
</protein>
<reference evidence="5" key="1">
    <citation type="journal article" date="2017" name="Genome Announc.">
        <title>Twelve Complete Reference Genomes of Clinical Isolates in the Capnocytophaga Genus.</title>
        <authorList>
            <person name="Villarma A."/>
            <person name="Gulvik C.A."/>
            <person name="Rowe L.A."/>
            <person name="Sheth M."/>
            <person name="Juieng P."/>
            <person name="Nicholson A.C."/>
            <person name="Loparev V.N."/>
            <person name="McQuiston J.R."/>
        </authorList>
    </citation>
    <scope>NUCLEOTIDE SEQUENCE</scope>
    <source>
        <strain evidence="5">H1496</strain>
    </source>
</reference>
<evidence type="ECO:0000313" key="6">
    <source>
        <dbReference type="EMBL" id="MEB3041104.1"/>
    </source>
</evidence>
<dbReference type="GO" id="GO:0046872">
    <property type="term" value="F:metal ion binding"/>
    <property type="evidence" value="ECO:0007669"/>
    <property type="project" value="UniProtKB-KW"/>
</dbReference>
<gene>
    <name evidence="5" type="ORF">CGC50_03815</name>
    <name evidence="6" type="ORF">VJJ49_10450</name>
</gene>
<dbReference type="PROSITE" id="PS51677">
    <property type="entry name" value="NODB"/>
    <property type="match status" value="1"/>
</dbReference>
<dbReference type="CDD" id="cd10917">
    <property type="entry name" value="CE4_NodB_like_6s_7s"/>
    <property type="match status" value="1"/>
</dbReference>
<dbReference type="PANTHER" id="PTHR10587">
    <property type="entry name" value="GLYCOSYL TRANSFERASE-RELATED"/>
    <property type="match status" value="1"/>
</dbReference>
<dbReference type="SUPFAM" id="SSF88713">
    <property type="entry name" value="Glycoside hydrolase/deacetylase"/>
    <property type="match status" value="1"/>
</dbReference>
<evidence type="ECO:0000313" key="5">
    <source>
        <dbReference type="EMBL" id="ATA86364.1"/>
    </source>
</evidence>
<dbReference type="PANTHER" id="PTHR10587:SF133">
    <property type="entry name" value="CHITIN DEACETYLASE 1-RELATED"/>
    <property type="match status" value="1"/>
</dbReference>
<reference evidence="6 8" key="3">
    <citation type="submission" date="2023-12" db="EMBL/GenBank/DDBJ databases">
        <title>Genomic sequences of Capnocytophaga and Parvimonas strains.</title>
        <authorList>
            <person name="Watt R.M."/>
            <person name="Wang M."/>
            <person name="Yang T."/>
            <person name="Tong W.M."/>
        </authorList>
    </citation>
    <scope>NUCLEOTIDE SEQUENCE [LARGE SCALE GENOMIC DNA]</scope>
    <source>
        <strain evidence="6 8">CCUG 13156</strain>
    </source>
</reference>
<dbReference type="EMBL" id="CP022386">
    <property type="protein sequence ID" value="ATA86364.1"/>
    <property type="molecule type" value="Genomic_DNA"/>
</dbReference>
<dbReference type="AlphaFoldDB" id="A0A250FMP3"/>